<evidence type="ECO:0000256" key="14">
    <source>
        <dbReference type="SAM" id="SignalP"/>
    </source>
</evidence>
<dbReference type="GO" id="GO:0005524">
    <property type="term" value="F:ATP binding"/>
    <property type="evidence" value="ECO:0007669"/>
    <property type="project" value="UniProtKB-UniRule"/>
</dbReference>
<dbReference type="InterPro" id="IPR011009">
    <property type="entry name" value="Kinase-like_dom_sf"/>
</dbReference>
<dbReference type="InterPro" id="IPR008271">
    <property type="entry name" value="Ser/Thr_kinase_AS"/>
</dbReference>
<keyword evidence="10 13" id="KW-0472">Membrane</keyword>
<dbReference type="PROSITE" id="PS50011">
    <property type="entry name" value="PROTEIN_KINASE_DOM"/>
    <property type="match status" value="1"/>
</dbReference>
<dbReference type="InterPro" id="IPR000719">
    <property type="entry name" value="Prot_kinase_dom"/>
</dbReference>
<protein>
    <recommendedName>
        <fullName evidence="15">Protein kinase domain-containing protein</fullName>
    </recommendedName>
</protein>
<evidence type="ECO:0000313" key="17">
    <source>
        <dbReference type="Proteomes" id="UP000035740"/>
    </source>
</evidence>
<evidence type="ECO:0000256" key="12">
    <source>
        <dbReference type="PROSITE-ProRule" id="PRU10141"/>
    </source>
</evidence>
<evidence type="ECO:0000256" key="3">
    <source>
        <dbReference type="ARBA" id="ARBA00022679"/>
    </source>
</evidence>
<dbReference type="InterPro" id="IPR024788">
    <property type="entry name" value="Malectin-like_Carb-bd_dom"/>
</dbReference>
<dbReference type="Pfam" id="PF07714">
    <property type="entry name" value="PK_Tyr_Ser-Thr"/>
    <property type="match status" value="1"/>
</dbReference>
<accession>A0A0J8D0F1</accession>
<dbReference type="CDD" id="cd14066">
    <property type="entry name" value="STKc_IRAK"/>
    <property type="match status" value="1"/>
</dbReference>
<dbReference type="AlphaFoldDB" id="A0A0J8D0F1"/>
<keyword evidence="6 12" id="KW-0547">Nucleotide-binding</keyword>
<feature type="domain" description="Protein kinase" evidence="15">
    <location>
        <begin position="475"/>
        <end position="748"/>
    </location>
</feature>
<dbReference type="PANTHER" id="PTHR47989:SF62">
    <property type="entry name" value="OS05G0423500 PROTEIN"/>
    <property type="match status" value="1"/>
</dbReference>
<keyword evidence="17" id="KW-1185">Reference proteome</keyword>
<name>A0A0J8D0F1_BETVV</name>
<keyword evidence="4 13" id="KW-0812">Transmembrane</keyword>
<evidence type="ECO:0000256" key="1">
    <source>
        <dbReference type="ARBA" id="ARBA00004167"/>
    </source>
</evidence>
<dbReference type="FunFam" id="1.10.510.10:FF:000058">
    <property type="entry name" value="Receptor-like protein kinase FERONIA"/>
    <property type="match status" value="1"/>
</dbReference>
<dbReference type="FunFam" id="2.60.120.430:FF:000005">
    <property type="entry name" value="Putative receptor-like protein kinase"/>
    <property type="match status" value="1"/>
</dbReference>
<dbReference type="Gene3D" id="3.30.200.20">
    <property type="entry name" value="Phosphorylase Kinase, domain 1"/>
    <property type="match status" value="1"/>
</dbReference>
<dbReference type="OMA" id="DMSEVAN"/>
<sequence length="809" mass="90554">MVIMCFLKSKFHFWLLFALCLIKCSLEFDPDDNHLINCGSPTNASVGNRVFLGHSSVNSSIVLSTPHTIWANTSSNSIPFSFSSDLYKTAQIFTGSSNYTFSVSKHGRHWVRLHFFPFVYQNYNLSHAHFSVSALNFTLLRNFQSQEDIPVIKEFCLNITSDKFALIITPSSKSFAFLNALEVVSVPDELIPDSVKTIDPPGSSENLVHQALETVFRVNMGNVTVDPRNDTLSRQWIPDGSFLRSHNLVQFLSQPRTVNYTEGGTTKEIAPPSVYGTASKLNSELDPTLNVNLTWYFDVDPGFKYLVRFHFCDIISKSSGQLMFNVYINSWYAYKHLDLSRVTSNKLASPYYLDVLMRESHSNMLSVSVGTSSDASVYPNALLNGLEIIKLSNSRGFLDVDPESLKSRSKVKAGLIAGIAVGVVFVILILASAFFLVVRRRKRTQCDVYGNKVDGTPESGYQFSLAAIRKATDNFNESLVIGVGGFGKVYKGVFEDNREVAIKRGNSDSQQGLNEFRTEIEMLSHFRHRHLVALIGYCDEQNEMILIYEYMEKGTLKSHLYGSDNPSLSWKQRLEICIGSARGLHYLHTGSAKAVIHRDVKSANILLDENLMAKVADFGLSKAGPDIDKTHVTTAVKGSFGYLDPEYLIRQQLTEKSDVYSFGVVLFEVLCGRPVIDPSLPREMVNLVEWATKLQKKGEVEKIIDPNLADQIKVESLNKFLETAEKCLAECGLDRPTMGEVLWNLEYALQLQEDEAPSIESDDVSLQIDDARPLQTLPSTRQYSLESAGDIVDISMNTVFSQMRNGNLK</sequence>
<dbReference type="GO" id="GO:0016020">
    <property type="term" value="C:membrane"/>
    <property type="evidence" value="ECO:0007669"/>
    <property type="project" value="UniProtKB-SubCell"/>
</dbReference>
<evidence type="ECO:0000256" key="8">
    <source>
        <dbReference type="ARBA" id="ARBA00022840"/>
    </source>
</evidence>
<feature type="binding site" evidence="12">
    <location>
        <position position="503"/>
    </location>
    <ligand>
        <name>ATP</name>
        <dbReference type="ChEBI" id="CHEBI:30616"/>
    </ligand>
</feature>
<dbReference type="Pfam" id="PF12819">
    <property type="entry name" value="Malectin_like"/>
    <property type="match status" value="1"/>
</dbReference>
<keyword evidence="3" id="KW-0808">Transferase</keyword>
<keyword evidence="11" id="KW-0325">Glycoprotein</keyword>
<evidence type="ECO:0000256" key="5">
    <source>
        <dbReference type="ARBA" id="ARBA00022729"/>
    </source>
</evidence>
<keyword evidence="5 14" id="KW-0732">Signal</keyword>
<dbReference type="SUPFAM" id="SSF56112">
    <property type="entry name" value="Protein kinase-like (PK-like)"/>
    <property type="match status" value="1"/>
</dbReference>
<organism evidence="16 17">
    <name type="scientific">Beta vulgaris subsp. vulgaris</name>
    <name type="common">Beet</name>
    <dbReference type="NCBI Taxonomy" id="3555"/>
    <lineage>
        <taxon>Eukaryota</taxon>
        <taxon>Viridiplantae</taxon>
        <taxon>Streptophyta</taxon>
        <taxon>Embryophyta</taxon>
        <taxon>Tracheophyta</taxon>
        <taxon>Spermatophyta</taxon>
        <taxon>Magnoliopsida</taxon>
        <taxon>eudicotyledons</taxon>
        <taxon>Gunneridae</taxon>
        <taxon>Pentapetalae</taxon>
        <taxon>Caryophyllales</taxon>
        <taxon>Chenopodiaceae</taxon>
        <taxon>Betoideae</taxon>
        <taxon>Beta</taxon>
    </lineage>
</organism>
<evidence type="ECO:0000313" key="16">
    <source>
        <dbReference type="EMBL" id="KMT17593.1"/>
    </source>
</evidence>
<dbReference type="PROSITE" id="PS00108">
    <property type="entry name" value="PROTEIN_KINASE_ST"/>
    <property type="match status" value="1"/>
</dbReference>
<dbReference type="Gene3D" id="2.60.120.430">
    <property type="entry name" value="Galactose-binding lectin"/>
    <property type="match status" value="2"/>
</dbReference>
<dbReference type="Proteomes" id="UP000035740">
    <property type="component" value="Chromosome 2"/>
</dbReference>
<comment type="subcellular location">
    <subcellularLocation>
        <location evidence="1">Membrane</location>
        <topology evidence="1">Single-pass membrane protein</topology>
    </subcellularLocation>
</comment>
<dbReference type="FunFam" id="3.30.200.20:FF:000039">
    <property type="entry name" value="receptor-like protein kinase FERONIA"/>
    <property type="match status" value="1"/>
</dbReference>
<proteinExistence type="predicted"/>
<reference evidence="16 17" key="1">
    <citation type="journal article" date="2014" name="Nature">
        <title>The genome of the recently domesticated crop plant sugar beet (Beta vulgaris).</title>
        <authorList>
            <person name="Dohm J.C."/>
            <person name="Minoche A.E."/>
            <person name="Holtgrawe D."/>
            <person name="Capella-Gutierrez S."/>
            <person name="Zakrzewski F."/>
            <person name="Tafer H."/>
            <person name="Rupp O."/>
            <person name="Sorensen T.R."/>
            <person name="Stracke R."/>
            <person name="Reinhardt R."/>
            <person name="Goesmann A."/>
            <person name="Kraft T."/>
            <person name="Schulz B."/>
            <person name="Stadler P.F."/>
            <person name="Schmidt T."/>
            <person name="Gabaldon T."/>
            <person name="Lehrach H."/>
            <person name="Weisshaar B."/>
            <person name="Himmelbauer H."/>
        </authorList>
    </citation>
    <scope>NUCLEOTIDE SEQUENCE [LARGE SCALE GENOMIC DNA]</scope>
    <source>
        <tissue evidence="16">Taproot</tissue>
    </source>
</reference>
<dbReference type="GO" id="GO:0004674">
    <property type="term" value="F:protein serine/threonine kinase activity"/>
    <property type="evidence" value="ECO:0007669"/>
    <property type="project" value="UniProtKB-KW"/>
</dbReference>
<dbReference type="PROSITE" id="PS00107">
    <property type="entry name" value="PROTEIN_KINASE_ATP"/>
    <property type="match status" value="1"/>
</dbReference>
<evidence type="ECO:0000256" key="2">
    <source>
        <dbReference type="ARBA" id="ARBA00022527"/>
    </source>
</evidence>
<evidence type="ECO:0000256" key="9">
    <source>
        <dbReference type="ARBA" id="ARBA00022989"/>
    </source>
</evidence>
<evidence type="ECO:0000256" key="10">
    <source>
        <dbReference type="ARBA" id="ARBA00023136"/>
    </source>
</evidence>
<dbReference type="Gramene" id="KMT17593">
    <property type="protein sequence ID" value="KMT17593"/>
    <property type="gene ID" value="BVRB_2g036910"/>
</dbReference>
<dbReference type="SMART" id="SM00220">
    <property type="entry name" value="S_TKc"/>
    <property type="match status" value="1"/>
</dbReference>
<dbReference type="Gene3D" id="1.10.510.10">
    <property type="entry name" value="Transferase(Phosphotransferase) domain 1"/>
    <property type="match status" value="1"/>
</dbReference>
<keyword evidence="7" id="KW-0418">Kinase</keyword>
<gene>
    <name evidence="16" type="ORF">BVRB_2g036910</name>
</gene>
<evidence type="ECO:0000256" key="11">
    <source>
        <dbReference type="ARBA" id="ARBA00023180"/>
    </source>
</evidence>
<feature type="transmembrane region" description="Helical" evidence="13">
    <location>
        <begin position="415"/>
        <end position="438"/>
    </location>
</feature>
<keyword evidence="8 12" id="KW-0067">ATP-binding</keyword>
<dbReference type="eggNOG" id="KOG1187">
    <property type="taxonomic scope" value="Eukaryota"/>
</dbReference>
<evidence type="ECO:0000259" key="15">
    <source>
        <dbReference type="PROSITE" id="PS50011"/>
    </source>
</evidence>
<dbReference type="PANTHER" id="PTHR47989">
    <property type="entry name" value="OS01G0750732 PROTEIN"/>
    <property type="match status" value="1"/>
</dbReference>
<dbReference type="EMBL" id="KQ090044">
    <property type="protein sequence ID" value="KMT17593.1"/>
    <property type="molecule type" value="Genomic_DNA"/>
</dbReference>
<dbReference type="FunFam" id="2.60.120.430:FF:000001">
    <property type="entry name" value="Receptor-like protein kinase FERONIA"/>
    <property type="match status" value="1"/>
</dbReference>
<dbReference type="CDD" id="cd12087">
    <property type="entry name" value="TM_EGFR-like"/>
    <property type="match status" value="1"/>
</dbReference>
<dbReference type="InterPro" id="IPR017441">
    <property type="entry name" value="Protein_kinase_ATP_BS"/>
</dbReference>
<dbReference type="InterPro" id="IPR001245">
    <property type="entry name" value="Ser-Thr/Tyr_kinase_cat_dom"/>
</dbReference>
<evidence type="ECO:0000256" key="6">
    <source>
        <dbReference type="ARBA" id="ARBA00022741"/>
    </source>
</evidence>
<dbReference type="KEGG" id="bvg:104886921"/>
<keyword evidence="2" id="KW-0723">Serine/threonine-protein kinase</keyword>
<evidence type="ECO:0000256" key="7">
    <source>
        <dbReference type="ARBA" id="ARBA00022777"/>
    </source>
</evidence>
<evidence type="ECO:0000256" key="13">
    <source>
        <dbReference type="SAM" id="Phobius"/>
    </source>
</evidence>
<feature type="chain" id="PRO_5005296271" description="Protein kinase domain-containing protein" evidence="14">
    <location>
        <begin position="28"/>
        <end position="809"/>
    </location>
</feature>
<keyword evidence="9 13" id="KW-1133">Transmembrane helix</keyword>
<dbReference type="OrthoDB" id="640180at2759"/>
<feature type="signal peptide" evidence="14">
    <location>
        <begin position="1"/>
        <end position="27"/>
    </location>
</feature>
<evidence type="ECO:0000256" key="4">
    <source>
        <dbReference type="ARBA" id="ARBA00022692"/>
    </source>
</evidence>